<dbReference type="EMBL" id="CAJOBR010000548">
    <property type="protein sequence ID" value="CAF4522010.1"/>
    <property type="molecule type" value="Genomic_DNA"/>
</dbReference>
<evidence type="ECO:0000256" key="1">
    <source>
        <dbReference type="SAM" id="Coils"/>
    </source>
</evidence>
<evidence type="ECO:0000313" key="3">
    <source>
        <dbReference type="EMBL" id="CAF4522010.1"/>
    </source>
</evidence>
<organism evidence="3 4">
    <name type="scientific">Rotaria socialis</name>
    <dbReference type="NCBI Taxonomy" id="392032"/>
    <lineage>
        <taxon>Eukaryota</taxon>
        <taxon>Metazoa</taxon>
        <taxon>Spiralia</taxon>
        <taxon>Gnathifera</taxon>
        <taxon>Rotifera</taxon>
        <taxon>Eurotatoria</taxon>
        <taxon>Bdelloidea</taxon>
        <taxon>Philodinida</taxon>
        <taxon>Philodinidae</taxon>
        <taxon>Rotaria</taxon>
    </lineage>
</organism>
<reference evidence="3" key="1">
    <citation type="submission" date="2021-02" db="EMBL/GenBank/DDBJ databases">
        <authorList>
            <person name="Nowell W R."/>
        </authorList>
    </citation>
    <scope>NUCLEOTIDE SEQUENCE</scope>
</reference>
<dbReference type="Proteomes" id="UP000663848">
    <property type="component" value="Unassembled WGS sequence"/>
</dbReference>
<feature type="compositionally biased region" description="Basic and acidic residues" evidence="2">
    <location>
        <begin position="21"/>
        <end position="30"/>
    </location>
</feature>
<feature type="coiled-coil region" evidence="1">
    <location>
        <begin position="85"/>
        <end position="233"/>
    </location>
</feature>
<feature type="region of interest" description="Disordered" evidence="2">
    <location>
        <begin position="1"/>
        <end position="30"/>
    </location>
</feature>
<gene>
    <name evidence="3" type="ORF">QYT958_LOCUS6257</name>
</gene>
<sequence length="280" mass="32299">MATAKSQGVTSSISNSNTTGRSKDDLPTLKNKVAELERQVADYKSKLDELRRAKATTVVKLEKEYVNTSIPGVNRPEKTKPCEKCDELEKMLDTERKSSAQLKRLVEQKENSKQQTSSTNSGPCTKCSDFKKLLDFEKQSNQQLTEQLKMEKQLTQEERNAKELLERTLDMTHSNLIEAKSECEALRIENEDYQVSFFDKAFDSMKKEHTEKMADLCNREEEAKKQVATWEQMYREWMATMERRVNNLQVTNEELQTWLHDDNEISPNRRSGGGGGSNRR</sequence>
<proteinExistence type="predicted"/>
<evidence type="ECO:0000256" key="2">
    <source>
        <dbReference type="SAM" id="MobiDB-lite"/>
    </source>
</evidence>
<keyword evidence="1" id="KW-0175">Coiled coil</keyword>
<accession>A0A820X0L3</accession>
<dbReference type="AlphaFoldDB" id="A0A820X0L3"/>
<feature type="compositionally biased region" description="Polar residues" evidence="2">
    <location>
        <begin position="1"/>
        <end position="20"/>
    </location>
</feature>
<protein>
    <submittedName>
        <fullName evidence="3">Uncharacterized protein</fullName>
    </submittedName>
</protein>
<comment type="caution">
    <text evidence="3">The sequence shown here is derived from an EMBL/GenBank/DDBJ whole genome shotgun (WGS) entry which is preliminary data.</text>
</comment>
<feature type="region of interest" description="Disordered" evidence="2">
    <location>
        <begin position="258"/>
        <end position="280"/>
    </location>
</feature>
<evidence type="ECO:0000313" key="4">
    <source>
        <dbReference type="Proteomes" id="UP000663848"/>
    </source>
</evidence>
<name>A0A820X0L3_9BILA</name>
<feature type="compositionally biased region" description="Gly residues" evidence="2">
    <location>
        <begin position="271"/>
        <end position="280"/>
    </location>
</feature>